<accession>A0AAV4CP42</accession>
<gene>
    <name evidence="1" type="ORF">PoB_006013400</name>
</gene>
<sequence length="96" mass="10644">MYIEPCKIISGTPGHIQVSVRGDRIRIHPHDRKISADHRLGSLAIAPPSLLVEITRQTSTNFCLQSAEPTAKGARIPRDGERGCINMCMCVYETEK</sequence>
<organism evidence="1 2">
    <name type="scientific">Plakobranchus ocellatus</name>
    <dbReference type="NCBI Taxonomy" id="259542"/>
    <lineage>
        <taxon>Eukaryota</taxon>
        <taxon>Metazoa</taxon>
        <taxon>Spiralia</taxon>
        <taxon>Lophotrochozoa</taxon>
        <taxon>Mollusca</taxon>
        <taxon>Gastropoda</taxon>
        <taxon>Heterobranchia</taxon>
        <taxon>Euthyneura</taxon>
        <taxon>Panpulmonata</taxon>
        <taxon>Sacoglossa</taxon>
        <taxon>Placobranchoidea</taxon>
        <taxon>Plakobranchidae</taxon>
        <taxon>Plakobranchus</taxon>
    </lineage>
</organism>
<dbReference type="EMBL" id="BLXT01006818">
    <property type="protein sequence ID" value="GFO33629.1"/>
    <property type="molecule type" value="Genomic_DNA"/>
</dbReference>
<dbReference type="Proteomes" id="UP000735302">
    <property type="component" value="Unassembled WGS sequence"/>
</dbReference>
<protein>
    <submittedName>
        <fullName evidence="1">Uncharacterized protein</fullName>
    </submittedName>
</protein>
<reference evidence="1 2" key="1">
    <citation type="journal article" date="2021" name="Elife">
        <title>Chloroplast acquisition without the gene transfer in kleptoplastic sea slugs, Plakobranchus ocellatus.</title>
        <authorList>
            <person name="Maeda T."/>
            <person name="Takahashi S."/>
            <person name="Yoshida T."/>
            <person name="Shimamura S."/>
            <person name="Takaki Y."/>
            <person name="Nagai Y."/>
            <person name="Toyoda A."/>
            <person name="Suzuki Y."/>
            <person name="Arimoto A."/>
            <person name="Ishii H."/>
            <person name="Satoh N."/>
            <person name="Nishiyama T."/>
            <person name="Hasebe M."/>
            <person name="Maruyama T."/>
            <person name="Minagawa J."/>
            <person name="Obokata J."/>
            <person name="Shigenobu S."/>
        </authorList>
    </citation>
    <scope>NUCLEOTIDE SEQUENCE [LARGE SCALE GENOMIC DNA]</scope>
</reference>
<proteinExistence type="predicted"/>
<evidence type="ECO:0000313" key="2">
    <source>
        <dbReference type="Proteomes" id="UP000735302"/>
    </source>
</evidence>
<dbReference type="AlphaFoldDB" id="A0AAV4CP42"/>
<evidence type="ECO:0000313" key="1">
    <source>
        <dbReference type="EMBL" id="GFO33629.1"/>
    </source>
</evidence>
<comment type="caution">
    <text evidence="1">The sequence shown here is derived from an EMBL/GenBank/DDBJ whole genome shotgun (WGS) entry which is preliminary data.</text>
</comment>
<name>A0AAV4CP42_9GAST</name>
<keyword evidence="2" id="KW-1185">Reference proteome</keyword>